<evidence type="ECO:0000313" key="7">
    <source>
        <dbReference type="EMBL" id="MCQ8104464.1"/>
    </source>
</evidence>
<feature type="transmembrane region" description="Helical" evidence="5">
    <location>
        <begin position="27"/>
        <end position="47"/>
    </location>
</feature>
<keyword evidence="8" id="KW-1185">Reference proteome</keyword>
<feature type="transmembrane region" description="Helical" evidence="5">
    <location>
        <begin position="116"/>
        <end position="134"/>
    </location>
</feature>
<comment type="caution">
    <text evidence="7">The sequence shown here is derived from an EMBL/GenBank/DDBJ whole genome shotgun (WGS) entry which is preliminary data.</text>
</comment>
<dbReference type="PANTHER" id="PTHR22911">
    <property type="entry name" value="ACYL-MALONYL CONDENSING ENZYME-RELATED"/>
    <property type="match status" value="1"/>
</dbReference>
<organism evidence="7 8">
    <name type="scientific">Methylomonas subterranea</name>
    <dbReference type="NCBI Taxonomy" id="2952225"/>
    <lineage>
        <taxon>Bacteria</taxon>
        <taxon>Pseudomonadati</taxon>
        <taxon>Pseudomonadota</taxon>
        <taxon>Gammaproteobacteria</taxon>
        <taxon>Methylococcales</taxon>
        <taxon>Methylococcaceae</taxon>
        <taxon>Methylomonas</taxon>
    </lineage>
</organism>
<evidence type="ECO:0000256" key="5">
    <source>
        <dbReference type="SAM" id="Phobius"/>
    </source>
</evidence>
<feature type="transmembrane region" description="Helical" evidence="5">
    <location>
        <begin position="141"/>
        <end position="157"/>
    </location>
</feature>
<dbReference type="Proteomes" id="UP001524499">
    <property type="component" value="Unassembled WGS sequence"/>
</dbReference>
<evidence type="ECO:0000313" key="8">
    <source>
        <dbReference type="Proteomes" id="UP001524499"/>
    </source>
</evidence>
<feature type="transmembrane region" description="Helical" evidence="5">
    <location>
        <begin position="169"/>
        <end position="186"/>
    </location>
</feature>
<evidence type="ECO:0000259" key="6">
    <source>
        <dbReference type="Pfam" id="PF00892"/>
    </source>
</evidence>
<sequence length="304" mass="32892">MSKTNTAASKQKANPSSFHGKKGLTDMLLASVLFSLMNACVYAVRFYDNEMPASMVSFVRVLSNLLLLILPALYCRNLVSLYGDRRPSLWLRGLFGSTALMLSFAAISRIGPGESAFLTATSGVFVVLLGPWVLGQKNTWLVWLAILGSFAGAALLFKPDGHGMDLMGRAMALISGFLSALAYLMVARAGRSNAPRSVIFYFCVVAVLLHVLYFAKFGFQLPYKPKIWGLLLLIGVLGSGAQFCMTRAYQAAPAALVSAVAYLAPVLSLVWGFAFFAQWPGQNALVGSLLILIFGVVLPFIRKL</sequence>
<keyword evidence="3 5" id="KW-1133">Transmembrane helix</keyword>
<evidence type="ECO:0000256" key="4">
    <source>
        <dbReference type="ARBA" id="ARBA00023136"/>
    </source>
</evidence>
<dbReference type="RefSeq" id="WP_256602261.1">
    <property type="nucleotide sequence ID" value="NZ_JANIBJ010000016.1"/>
</dbReference>
<protein>
    <submittedName>
        <fullName evidence="7">DMT family transporter</fullName>
    </submittedName>
</protein>
<dbReference type="InterPro" id="IPR000620">
    <property type="entry name" value="EamA_dom"/>
</dbReference>
<keyword evidence="2 5" id="KW-0812">Transmembrane</keyword>
<dbReference type="InterPro" id="IPR037185">
    <property type="entry name" value="EmrE-like"/>
</dbReference>
<comment type="subcellular location">
    <subcellularLocation>
        <location evidence="1">Membrane</location>
        <topology evidence="1">Multi-pass membrane protein</topology>
    </subcellularLocation>
</comment>
<dbReference type="Pfam" id="PF00892">
    <property type="entry name" value="EamA"/>
    <property type="match status" value="2"/>
</dbReference>
<accession>A0ABT1TI70</accession>
<feature type="transmembrane region" description="Helical" evidence="5">
    <location>
        <begin position="283"/>
        <end position="301"/>
    </location>
</feature>
<feature type="transmembrane region" description="Helical" evidence="5">
    <location>
        <begin position="198"/>
        <end position="215"/>
    </location>
</feature>
<feature type="transmembrane region" description="Helical" evidence="5">
    <location>
        <begin position="89"/>
        <end position="110"/>
    </location>
</feature>
<evidence type="ECO:0000256" key="2">
    <source>
        <dbReference type="ARBA" id="ARBA00022692"/>
    </source>
</evidence>
<feature type="domain" description="EamA" evidence="6">
    <location>
        <begin position="168"/>
        <end position="293"/>
    </location>
</feature>
<keyword evidence="4 5" id="KW-0472">Membrane</keyword>
<feature type="transmembrane region" description="Helical" evidence="5">
    <location>
        <begin position="256"/>
        <end position="277"/>
    </location>
</feature>
<evidence type="ECO:0000256" key="3">
    <source>
        <dbReference type="ARBA" id="ARBA00022989"/>
    </source>
</evidence>
<gene>
    <name evidence="7" type="ORF">NP590_10150</name>
</gene>
<feature type="transmembrane region" description="Helical" evidence="5">
    <location>
        <begin position="53"/>
        <end position="77"/>
    </location>
</feature>
<feature type="transmembrane region" description="Helical" evidence="5">
    <location>
        <begin position="227"/>
        <end position="244"/>
    </location>
</feature>
<reference evidence="7 8" key="1">
    <citation type="submission" date="2022-07" db="EMBL/GenBank/DDBJ databases">
        <title>Methylomonas rivi sp. nov., Methylomonas rosea sp. nov., Methylomonas aureus sp. nov. and Methylomonas subterranea sp. nov., four novel methanotrophs isolated from a freshwater creek and the deep terrestrial subsurface.</title>
        <authorList>
            <person name="Abin C."/>
            <person name="Sankaranarayanan K."/>
            <person name="Garner C."/>
            <person name="Sindelar R."/>
            <person name="Kotary K."/>
            <person name="Garner R."/>
            <person name="Barclay S."/>
            <person name="Lawson P."/>
            <person name="Krumholz L."/>
        </authorList>
    </citation>
    <scope>NUCLEOTIDE SEQUENCE [LARGE SCALE GENOMIC DNA]</scope>
    <source>
        <strain evidence="7 8">SURF-2</strain>
    </source>
</reference>
<proteinExistence type="predicted"/>
<evidence type="ECO:0000256" key="1">
    <source>
        <dbReference type="ARBA" id="ARBA00004141"/>
    </source>
</evidence>
<dbReference type="EMBL" id="JANIBJ010000016">
    <property type="protein sequence ID" value="MCQ8104464.1"/>
    <property type="molecule type" value="Genomic_DNA"/>
</dbReference>
<dbReference type="SUPFAM" id="SSF103481">
    <property type="entry name" value="Multidrug resistance efflux transporter EmrE"/>
    <property type="match status" value="2"/>
</dbReference>
<feature type="domain" description="EamA" evidence="6">
    <location>
        <begin position="28"/>
        <end position="157"/>
    </location>
</feature>
<dbReference type="PANTHER" id="PTHR22911:SF6">
    <property type="entry name" value="SOLUTE CARRIER FAMILY 35 MEMBER G1"/>
    <property type="match status" value="1"/>
</dbReference>
<name>A0ABT1TI70_9GAMM</name>